<dbReference type="AlphaFoldDB" id="A0AAV2I991"/>
<dbReference type="EMBL" id="CAXITT010000538">
    <property type="protein sequence ID" value="CAL1543283.1"/>
    <property type="molecule type" value="Genomic_DNA"/>
</dbReference>
<feature type="signal peptide" evidence="1">
    <location>
        <begin position="1"/>
        <end position="22"/>
    </location>
</feature>
<organism evidence="3 4">
    <name type="scientific">Lymnaea stagnalis</name>
    <name type="common">Great pond snail</name>
    <name type="synonym">Helix stagnalis</name>
    <dbReference type="NCBI Taxonomy" id="6523"/>
    <lineage>
        <taxon>Eukaryota</taxon>
        <taxon>Metazoa</taxon>
        <taxon>Spiralia</taxon>
        <taxon>Lophotrochozoa</taxon>
        <taxon>Mollusca</taxon>
        <taxon>Gastropoda</taxon>
        <taxon>Heterobranchia</taxon>
        <taxon>Euthyneura</taxon>
        <taxon>Panpulmonata</taxon>
        <taxon>Hygrophila</taxon>
        <taxon>Lymnaeoidea</taxon>
        <taxon>Lymnaeidae</taxon>
        <taxon>Lymnaea</taxon>
    </lineage>
</organism>
<comment type="caution">
    <text evidence="3">The sequence shown here is derived from an EMBL/GenBank/DDBJ whole genome shotgun (WGS) entry which is preliminary data.</text>
</comment>
<dbReference type="PROSITE" id="PS50835">
    <property type="entry name" value="IG_LIKE"/>
    <property type="match status" value="1"/>
</dbReference>
<protein>
    <recommendedName>
        <fullName evidence="2">Ig-like domain-containing protein</fullName>
    </recommendedName>
</protein>
<evidence type="ECO:0000256" key="1">
    <source>
        <dbReference type="SAM" id="SignalP"/>
    </source>
</evidence>
<reference evidence="3 4" key="1">
    <citation type="submission" date="2024-04" db="EMBL/GenBank/DDBJ databases">
        <authorList>
            <consortium name="Genoscope - CEA"/>
            <person name="William W."/>
        </authorList>
    </citation>
    <scope>NUCLEOTIDE SEQUENCE [LARGE SCALE GENOMIC DNA]</scope>
</reference>
<keyword evidence="1" id="KW-0732">Signal</keyword>
<dbReference type="Proteomes" id="UP001497497">
    <property type="component" value="Unassembled WGS sequence"/>
</dbReference>
<dbReference type="Gene3D" id="2.60.40.10">
    <property type="entry name" value="Immunoglobulins"/>
    <property type="match status" value="1"/>
</dbReference>
<proteinExistence type="predicted"/>
<keyword evidence="4" id="KW-1185">Reference proteome</keyword>
<feature type="domain" description="Ig-like" evidence="2">
    <location>
        <begin position="55"/>
        <end position="107"/>
    </location>
</feature>
<accession>A0AAV2I991</accession>
<evidence type="ECO:0000313" key="4">
    <source>
        <dbReference type="Proteomes" id="UP001497497"/>
    </source>
</evidence>
<dbReference type="InterPro" id="IPR013783">
    <property type="entry name" value="Ig-like_fold"/>
</dbReference>
<name>A0AAV2I991_LYMST</name>
<feature type="chain" id="PRO_5043909543" description="Ig-like domain-containing protein" evidence="1">
    <location>
        <begin position="23"/>
        <end position="116"/>
    </location>
</feature>
<gene>
    <name evidence="3" type="ORF">GSLYS_00016817001</name>
</gene>
<dbReference type="InterPro" id="IPR007110">
    <property type="entry name" value="Ig-like_dom"/>
</dbReference>
<sequence>MKGHMKVTKLLVMFIGFSFVTAQDLISSFEVNGQTSVLAKMGDRLEYYCMSYGSSVSWTLTGQRSGNTFFDDDTVTSGSLTVGHPATCLDNDTYQCTARSNVAKDVKFVDIKIIGC</sequence>
<evidence type="ECO:0000259" key="2">
    <source>
        <dbReference type="PROSITE" id="PS50835"/>
    </source>
</evidence>
<evidence type="ECO:0000313" key="3">
    <source>
        <dbReference type="EMBL" id="CAL1543283.1"/>
    </source>
</evidence>